<keyword evidence="1" id="KW-0997">Cell inner membrane</keyword>
<name>A0A8H2RQH5_PSEFL</name>
<comment type="caution">
    <text evidence="3">The sequence shown here is derived from an EMBL/GenBank/DDBJ whole genome shotgun (WGS) entry which is preliminary data.</text>
</comment>
<dbReference type="Proteomes" id="UP000325723">
    <property type="component" value="Unassembled WGS sequence"/>
</dbReference>
<dbReference type="CDD" id="cd00761">
    <property type="entry name" value="Glyco_tranf_GTA_type"/>
    <property type="match status" value="1"/>
</dbReference>
<accession>A0A8H2RQH5</accession>
<dbReference type="EMBL" id="CABVIE010000002">
    <property type="protein sequence ID" value="VVO58236.1"/>
    <property type="molecule type" value="Genomic_DNA"/>
</dbReference>
<keyword evidence="1" id="KW-1003">Cell membrane</keyword>
<dbReference type="Pfam" id="PF00535">
    <property type="entry name" value="Glycos_transf_2"/>
    <property type="match status" value="1"/>
</dbReference>
<evidence type="ECO:0000313" key="4">
    <source>
        <dbReference type="Proteomes" id="UP000325723"/>
    </source>
</evidence>
<dbReference type="AlphaFoldDB" id="A0A8H2RQH5"/>
<dbReference type="InterPro" id="IPR029044">
    <property type="entry name" value="Nucleotide-diphossugar_trans"/>
</dbReference>
<dbReference type="SUPFAM" id="SSF53448">
    <property type="entry name" value="Nucleotide-diphospho-sugar transferases"/>
    <property type="match status" value="1"/>
</dbReference>
<evidence type="ECO:0000313" key="3">
    <source>
        <dbReference type="EMBL" id="VVO58236.1"/>
    </source>
</evidence>
<keyword evidence="1" id="KW-0472">Membrane</keyword>
<sequence length="271" mass="30235">MPGIRVLITTVPGRTELLRRAIASVCAQTISPDSVVIVCDRAMRPADSATAIEPLVEDLHWLENHGPAGVANAWNTGIDYIAQRWPDDYLAILDDDDTWDPEHLAGCLSCAVQADWPDLVISGIRAWLDGIEQPREPIRSVCVSDFLVGNPGWQGSNTFIRIAALLRAGCFIPGLASCNDRDLAIRVLSLENVRPAFTARHTVNWHHERRRACLSSVGSDGKLNGLARFHQLHSWRMTPEIEVRFFTRAQDLFGLPRDLILQRQKELDHAP</sequence>
<feature type="domain" description="Glycosyltransferase 2-like" evidence="2">
    <location>
        <begin position="15"/>
        <end position="139"/>
    </location>
</feature>
<evidence type="ECO:0000256" key="1">
    <source>
        <dbReference type="ARBA" id="ARBA00022519"/>
    </source>
</evidence>
<protein>
    <recommendedName>
        <fullName evidence="2">Glycosyltransferase 2-like domain-containing protein</fullName>
    </recommendedName>
</protein>
<dbReference type="Gene3D" id="3.90.550.10">
    <property type="entry name" value="Spore Coat Polysaccharide Biosynthesis Protein SpsA, Chain A"/>
    <property type="match status" value="1"/>
</dbReference>
<evidence type="ECO:0000259" key="2">
    <source>
        <dbReference type="Pfam" id="PF00535"/>
    </source>
</evidence>
<gene>
    <name evidence="3" type="ORF">PS900_00660</name>
</gene>
<organism evidence="3 4">
    <name type="scientific">Pseudomonas fluorescens</name>
    <dbReference type="NCBI Taxonomy" id="294"/>
    <lineage>
        <taxon>Bacteria</taxon>
        <taxon>Pseudomonadati</taxon>
        <taxon>Pseudomonadota</taxon>
        <taxon>Gammaproteobacteria</taxon>
        <taxon>Pseudomonadales</taxon>
        <taxon>Pseudomonadaceae</taxon>
        <taxon>Pseudomonas</taxon>
    </lineage>
</organism>
<reference evidence="3 4" key="1">
    <citation type="submission" date="2019-09" db="EMBL/GenBank/DDBJ databases">
        <authorList>
            <person name="Chandra G."/>
            <person name="Truman W A."/>
        </authorList>
    </citation>
    <scope>NUCLEOTIDE SEQUENCE [LARGE SCALE GENOMIC DNA]</scope>
    <source>
        <strain evidence="3">PS900</strain>
    </source>
</reference>
<dbReference type="InterPro" id="IPR001173">
    <property type="entry name" value="Glyco_trans_2-like"/>
</dbReference>
<proteinExistence type="predicted"/>